<accession>U2J5C4</accession>
<dbReference type="PATRIC" id="fig|1346330.5.peg.1443"/>
<dbReference type="SUPFAM" id="SSF50630">
    <property type="entry name" value="Acid proteases"/>
    <property type="match status" value="1"/>
</dbReference>
<dbReference type="Proteomes" id="UP000016584">
    <property type="component" value="Unassembled WGS sequence"/>
</dbReference>
<dbReference type="EMBL" id="ATDL01000010">
    <property type="protein sequence ID" value="ERJ60124.1"/>
    <property type="molecule type" value="Genomic_DNA"/>
</dbReference>
<evidence type="ECO:0008006" key="4">
    <source>
        <dbReference type="Google" id="ProtNLM"/>
    </source>
</evidence>
<dbReference type="InterPro" id="IPR034122">
    <property type="entry name" value="Retropepsin-like_bacterial"/>
</dbReference>
<dbReference type="eggNOG" id="COG0793">
    <property type="taxonomic scope" value="Bacteria"/>
</dbReference>
<reference evidence="2 3" key="1">
    <citation type="journal article" date="2013" name="Genome Announc.">
        <title>The Draft Genome Sequence of Sphingomonas paucimobilis Strain HER1398 (Proteobacteria), Host to the Giant PAU Phage, Indicates That It Is a Member of the Genus Sphingobacterium (Bacteroidetes).</title>
        <authorList>
            <person name="White R.A.III."/>
            <person name="Suttle C.A."/>
        </authorList>
    </citation>
    <scope>NUCLEOTIDE SEQUENCE [LARGE SCALE GENOMIC DNA]</scope>
    <source>
        <strain evidence="2 3">HER1398</strain>
    </source>
</reference>
<dbReference type="CDD" id="cd05483">
    <property type="entry name" value="retropepsin_like_bacteria"/>
    <property type="match status" value="1"/>
</dbReference>
<dbReference type="STRING" id="1346330.M472_15270"/>
<keyword evidence="3" id="KW-1185">Reference proteome</keyword>
<sequence>MQSGKTKLIILAAAVLFGSNVVKAQSKEKLQFSAAINKSLQTQDTSGLSTYLADEFAVAGHTAEGAKFRLHQVIKNYGALSMQILRHESTSKGILYNVEFTEKDGNKTVSQVLVNTKGQLLYLTQFDLLYGLKREVKSRLVARIPFENHNGSIVLKVRINGFERPLNLLFDTGADGMALSQSLADEIGLKITRENNASVVGGNKTIQVSDNNTVSLDTLSLKGMGIAIFPEMGRDHAEGIIGNALIRRYITHIDYDSNMLSLYSFGPHTYEGTGQTVQVGMPSGIMMLPGELEIVQGKKYAGNFVFDTGASYDLICFRPFVRQNKLLVSGFKPEVQAATVSMGISSPTFLGKSYGFNIAGLSPMSGLPVTLMGGSSDNENWNPGADGSIGVRLLSRYNMTINLAEGEVFFSPNKLHSMPQDFVLKNYQLGWDNDGKLVVLGTAGFGEAKAELAKGAKIKSLGSYPADKLAKKAELIAEIQQKTVAGEEVTVEIEDGSITNL</sequence>
<dbReference type="AlphaFoldDB" id="U2J5C4"/>
<evidence type="ECO:0000313" key="2">
    <source>
        <dbReference type="EMBL" id="ERJ60124.1"/>
    </source>
</evidence>
<name>U2J5C4_9SPHI</name>
<protein>
    <recommendedName>
        <fullName evidence="4">Peptidase A2 domain-containing protein</fullName>
    </recommendedName>
</protein>
<dbReference type="OrthoDB" id="644381at2"/>
<evidence type="ECO:0000313" key="3">
    <source>
        <dbReference type="Proteomes" id="UP000016584"/>
    </source>
</evidence>
<gene>
    <name evidence="2" type="ORF">M472_15270</name>
</gene>
<dbReference type="Pfam" id="PF13650">
    <property type="entry name" value="Asp_protease_2"/>
    <property type="match status" value="1"/>
</dbReference>
<dbReference type="Gene3D" id="2.40.70.10">
    <property type="entry name" value="Acid Proteases"/>
    <property type="match status" value="2"/>
</dbReference>
<proteinExistence type="predicted"/>
<organism evidence="2 3">
    <name type="scientific">Sphingobacterium paucimobilis HER1398</name>
    <dbReference type="NCBI Taxonomy" id="1346330"/>
    <lineage>
        <taxon>Bacteria</taxon>
        <taxon>Pseudomonadati</taxon>
        <taxon>Bacteroidota</taxon>
        <taxon>Sphingobacteriia</taxon>
        <taxon>Sphingobacteriales</taxon>
        <taxon>Sphingobacteriaceae</taxon>
        <taxon>Sphingobacterium</taxon>
    </lineage>
</organism>
<feature type="chain" id="PRO_5004628252" description="Peptidase A2 domain-containing protein" evidence="1">
    <location>
        <begin position="25"/>
        <end position="501"/>
    </location>
</feature>
<evidence type="ECO:0000256" key="1">
    <source>
        <dbReference type="SAM" id="SignalP"/>
    </source>
</evidence>
<keyword evidence="1" id="KW-0732">Signal</keyword>
<comment type="caution">
    <text evidence="2">The sequence shown here is derived from an EMBL/GenBank/DDBJ whole genome shotgun (WGS) entry which is preliminary data.</text>
</comment>
<feature type="signal peptide" evidence="1">
    <location>
        <begin position="1"/>
        <end position="24"/>
    </location>
</feature>
<dbReference type="RefSeq" id="WP_021069624.1">
    <property type="nucleotide sequence ID" value="NZ_ATDL01000010.1"/>
</dbReference>
<dbReference type="InterPro" id="IPR021109">
    <property type="entry name" value="Peptidase_aspartic_dom_sf"/>
</dbReference>